<feature type="transmembrane region" description="Helical" evidence="7">
    <location>
        <begin position="12"/>
        <end position="33"/>
    </location>
</feature>
<evidence type="ECO:0000259" key="8">
    <source>
        <dbReference type="PROSITE" id="PS50928"/>
    </source>
</evidence>
<dbReference type="Gene3D" id="1.10.3720.10">
    <property type="entry name" value="MetI-like"/>
    <property type="match status" value="1"/>
</dbReference>
<comment type="subcellular location">
    <subcellularLocation>
        <location evidence="1 7">Cell membrane</location>
        <topology evidence="1 7">Multi-pass membrane protein</topology>
    </subcellularLocation>
</comment>
<dbReference type="Proteomes" id="UP001194469">
    <property type="component" value="Unassembled WGS sequence"/>
</dbReference>
<gene>
    <name evidence="9" type="ORF">FVW20_15455</name>
</gene>
<comment type="caution">
    <text evidence="9">The sequence shown here is derived from an EMBL/GenBank/DDBJ whole genome shotgun (WGS) entry which is preliminary data.</text>
</comment>
<dbReference type="PROSITE" id="PS50928">
    <property type="entry name" value="ABC_TM1"/>
    <property type="match status" value="1"/>
</dbReference>
<feature type="transmembrane region" description="Helical" evidence="7">
    <location>
        <begin position="178"/>
        <end position="197"/>
    </location>
</feature>
<dbReference type="PANTHER" id="PTHR30151:SF0">
    <property type="entry name" value="ABC TRANSPORTER PERMEASE PROTEIN MJ0413-RELATED"/>
    <property type="match status" value="1"/>
</dbReference>
<dbReference type="Pfam" id="PF00528">
    <property type="entry name" value="BPD_transp_1"/>
    <property type="match status" value="1"/>
</dbReference>
<comment type="similarity">
    <text evidence="7">Belongs to the binding-protein-dependent transport system permease family.</text>
</comment>
<feature type="transmembrane region" description="Helical" evidence="7">
    <location>
        <begin position="234"/>
        <end position="252"/>
    </location>
</feature>
<keyword evidence="6 7" id="KW-0472">Membrane</keyword>
<protein>
    <submittedName>
        <fullName evidence="9">ABC transporter permease</fullName>
    </submittedName>
</protein>
<name>A0ABS0J7D8_9BACT</name>
<feature type="domain" description="ABC transmembrane type-1" evidence="8">
    <location>
        <begin position="72"/>
        <end position="251"/>
    </location>
</feature>
<evidence type="ECO:0000313" key="10">
    <source>
        <dbReference type="Proteomes" id="UP001194469"/>
    </source>
</evidence>
<feature type="transmembrane region" description="Helical" evidence="7">
    <location>
        <begin position="113"/>
        <end position="132"/>
    </location>
</feature>
<proteinExistence type="inferred from homology"/>
<dbReference type="SUPFAM" id="SSF161098">
    <property type="entry name" value="MetI-like"/>
    <property type="match status" value="1"/>
</dbReference>
<dbReference type="PANTHER" id="PTHR30151">
    <property type="entry name" value="ALKANE SULFONATE ABC TRANSPORTER-RELATED, MEMBRANE SUBUNIT"/>
    <property type="match status" value="1"/>
</dbReference>
<keyword evidence="3" id="KW-1003">Cell membrane</keyword>
<evidence type="ECO:0000256" key="6">
    <source>
        <dbReference type="ARBA" id="ARBA00023136"/>
    </source>
</evidence>
<sequence>MTAYREVVVRTPLALKILPIVSVATFFIAWEIVVRTGVVPDTMLAAPTTVTQLLFDKFTNVDPDGALLHQHAWVSIQEAFGGYFLALAVGLPLGLAMGWFNVAEGLARPIFEIIRPIPPVAWIPLTIFWFGIGLPGKIFIIWLGGLVPCVINAYVGVKMTNPTLIQMARTYGASDWQIFRQLCIPSALPMVFGALQIALACCWTNLVAAELLAADAGLGFMITMGRRLAMPEMVVLGMFMVGLTGAFIGVIIDRVEKRLLAGIRR</sequence>
<evidence type="ECO:0000256" key="3">
    <source>
        <dbReference type="ARBA" id="ARBA00022475"/>
    </source>
</evidence>
<dbReference type="InterPro" id="IPR000515">
    <property type="entry name" value="MetI-like"/>
</dbReference>
<dbReference type="InterPro" id="IPR035906">
    <property type="entry name" value="MetI-like_sf"/>
</dbReference>
<evidence type="ECO:0000256" key="7">
    <source>
        <dbReference type="RuleBase" id="RU363032"/>
    </source>
</evidence>
<accession>A0ABS0J7D8</accession>
<keyword evidence="10" id="KW-1185">Reference proteome</keyword>
<reference evidence="9 10" key="1">
    <citation type="submission" date="2019-08" db="EMBL/GenBank/DDBJ databases">
        <authorList>
            <person name="Luo N."/>
        </authorList>
    </citation>
    <scope>NUCLEOTIDE SEQUENCE [LARGE SCALE GENOMIC DNA]</scope>
    <source>
        <strain evidence="9 10">NCIMB 9442</strain>
    </source>
</reference>
<keyword evidence="4 7" id="KW-0812">Transmembrane</keyword>
<feature type="transmembrane region" description="Helical" evidence="7">
    <location>
        <begin position="138"/>
        <end position="157"/>
    </location>
</feature>
<evidence type="ECO:0000313" key="9">
    <source>
        <dbReference type="EMBL" id="MBG3878370.1"/>
    </source>
</evidence>
<evidence type="ECO:0000256" key="1">
    <source>
        <dbReference type="ARBA" id="ARBA00004651"/>
    </source>
</evidence>
<evidence type="ECO:0000256" key="4">
    <source>
        <dbReference type="ARBA" id="ARBA00022692"/>
    </source>
</evidence>
<dbReference type="CDD" id="cd06261">
    <property type="entry name" value="TM_PBP2"/>
    <property type="match status" value="1"/>
</dbReference>
<keyword evidence="2 7" id="KW-0813">Transport</keyword>
<dbReference type="EMBL" id="VRYY01000551">
    <property type="protein sequence ID" value="MBG3878370.1"/>
    <property type="molecule type" value="Genomic_DNA"/>
</dbReference>
<keyword evidence="5 7" id="KW-1133">Transmembrane helix</keyword>
<organism evidence="9 10">
    <name type="scientific">Nitratidesulfovibrio oxamicus</name>
    <dbReference type="NCBI Taxonomy" id="32016"/>
    <lineage>
        <taxon>Bacteria</taxon>
        <taxon>Pseudomonadati</taxon>
        <taxon>Thermodesulfobacteriota</taxon>
        <taxon>Desulfovibrionia</taxon>
        <taxon>Desulfovibrionales</taxon>
        <taxon>Desulfovibrionaceae</taxon>
        <taxon>Nitratidesulfovibrio</taxon>
    </lineage>
</organism>
<evidence type="ECO:0000256" key="5">
    <source>
        <dbReference type="ARBA" id="ARBA00022989"/>
    </source>
</evidence>
<evidence type="ECO:0000256" key="2">
    <source>
        <dbReference type="ARBA" id="ARBA00022448"/>
    </source>
</evidence>
<dbReference type="RefSeq" id="WP_196610303.1">
    <property type="nucleotide sequence ID" value="NZ_VRYY01000551.1"/>
</dbReference>
<feature type="transmembrane region" description="Helical" evidence="7">
    <location>
        <begin position="80"/>
        <end position="101"/>
    </location>
</feature>